<evidence type="ECO:0000313" key="3">
    <source>
        <dbReference type="EMBL" id="MFD0919468.1"/>
    </source>
</evidence>
<dbReference type="SUPFAM" id="SSF56784">
    <property type="entry name" value="HAD-like"/>
    <property type="match status" value="1"/>
</dbReference>
<organism evidence="3 4">
    <name type="scientific">Saccharopolyspora rosea</name>
    <dbReference type="NCBI Taxonomy" id="524884"/>
    <lineage>
        <taxon>Bacteria</taxon>
        <taxon>Bacillati</taxon>
        <taxon>Actinomycetota</taxon>
        <taxon>Actinomycetes</taxon>
        <taxon>Pseudonocardiales</taxon>
        <taxon>Pseudonocardiaceae</taxon>
        <taxon>Saccharopolyspora</taxon>
    </lineage>
</organism>
<dbReference type="Proteomes" id="UP001597018">
    <property type="component" value="Unassembled WGS sequence"/>
</dbReference>
<dbReference type="Pfam" id="PF03767">
    <property type="entry name" value="Acid_phosphat_B"/>
    <property type="match status" value="1"/>
</dbReference>
<dbReference type="EMBL" id="JBHTIW010000003">
    <property type="protein sequence ID" value="MFD0919468.1"/>
    <property type="molecule type" value="Genomic_DNA"/>
</dbReference>
<sequence>MSSRRGRAALGMCALALAGSLAGCSASDEPGTGRSARCRDPAVWSRDVAQVVAQARAYLDQRLDRGVPAPAIVLDVDDTSLLTHPLTSSPDPDEAETAAAQARLPAIGPTRDLARHAAQRGVGVFFVTARADDPGLRHATLVNLRGQGYPDPAGLVMRPAADHGSSVERYKSGARADVERQGYRVLESLGDQYSDLDGGHAERGFKIPDPACPTP</sequence>
<feature type="signal peptide" evidence="2">
    <location>
        <begin position="1"/>
        <end position="22"/>
    </location>
</feature>
<evidence type="ECO:0000313" key="4">
    <source>
        <dbReference type="Proteomes" id="UP001597018"/>
    </source>
</evidence>
<dbReference type="Gene3D" id="3.40.50.1000">
    <property type="entry name" value="HAD superfamily/HAD-like"/>
    <property type="match status" value="1"/>
</dbReference>
<feature type="chain" id="PRO_5046046997" evidence="2">
    <location>
        <begin position="23"/>
        <end position="215"/>
    </location>
</feature>
<accession>A0ABW3FNP9</accession>
<keyword evidence="1 2" id="KW-0732">Signal</keyword>
<dbReference type="InterPro" id="IPR005519">
    <property type="entry name" value="Acid_phosphat_B-like"/>
</dbReference>
<reference evidence="4" key="1">
    <citation type="journal article" date="2019" name="Int. J. Syst. Evol. Microbiol.">
        <title>The Global Catalogue of Microorganisms (GCM) 10K type strain sequencing project: providing services to taxonomists for standard genome sequencing and annotation.</title>
        <authorList>
            <consortium name="The Broad Institute Genomics Platform"/>
            <consortium name="The Broad Institute Genome Sequencing Center for Infectious Disease"/>
            <person name="Wu L."/>
            <person name="Ma J."/>
        </authorList>
    </citation>
    <scope>NUCLEOTIDE SEQUENCE [LARGE SCALE GENOMIC DNA]</scope>
    <source>
        <strain evidence="4">CCUG 56401</strain>
    </source>
</reference>
<dbReference type="InterPro" id="IPR036412">
    <property type="entry name" value="HAD-like_sf"/>
</dbReference>
<dbReference type="PANTHER" id="PTHR31284">
    <property type="entry name" value="ACID PHOSPHATASE-LIKE PROTEIN"/>
    <property type="match status" value="1"/>
</dbReference>
<dbReference type="RefSeq" id="WP_263252716.1">
    <property type="nucleotide sequence ID" value="NZ_BAABLT010000001.1"/>
</dbReference>
<dbReference type="PANTHER" id="PTHR31284:SF10">
    <property type="entry name" value="ACID PHOSPHATASE-LIKE PROTEIN"/>
    <property type="match status" value="1"/>
</dbReference>
<protein>
    <submittedName>
        <fullName evidence="3">HAD family acid phosphatase</fullName>
    </submittedName>
</protein>
<evidence type="ECO:0000256" key="2">
    <source>
        <dbReference type="SAM" id="SignalP"/>
    </source>
</evidence>
<evidence type="ECO:0000256" key="1">
    <source>
        <dbReference type="ARBA" id="ARBA00022729"/>
    </source>
</evidence>
<keyword evidence="4" id="KW-1185">Reference proteome</keyword>
<comment type="caution">
    <text evidence="3">The sequence shown here is derived from an EMBL/GenBank/DDBJ whole genome shotgun (WGS) entry which is preliminary data.</text>
</comment>
<gene>
    <name evidence="3" type="ORF">ACFQ16_06915</name>
</gene>
<name>A0ABW3FNP9_9PSEU</name>
<proteinExistence type="predicted"/>
<dbReference type="InterPro" id="IPR023214">
    <property type="entry name" value="HAD_sf"/>
</dbReference>
<dbReference type="PROSITE" id="PS51257">
    <property type="entry name" value="PROKAR_LIPOPROTEIN"/>
    <property type="match status" value="1"/>
</dbReference>